<dbReference type="Pfam" id="PF25209">
    <property type="entry name" value="Phage_capsid_4"/>
    <property type="match status" value="1"/>
</dbReference>
<dbReference type="GO" id="GO:0004252">
    <property type="term" value="F:serine-type endopeptidase activity"/>
    <property type="evidence" value="ECO:0007669"/>
    <property type="project" value="UniProtKB-EC"/>
</dbReference>
<dbReference type="NCBIfam" id="NF045542">
    <property type="entry name" value="Clp_rel_HeadMat"/>
    <property type="match status" value="1"/>
</dbReference>
<keyword evidence="6" id="KW-1185">Reference proteome</keyword>
<evidence type="ECO:0000256" key="3">
    <source>
        <dbReference type="ARBA" id="ARBA00022825"/>
    </source>
</evidence>
<keyword evidence="3" id="KW-0720">Serine protease</keyword>
<dbReference type="InterPro" id="IPR029045">
    <property type="entry name" value="ClpP/crotonase-like_dom_sf"/>
</dbReference>
<evidence type="ECO:0000313" key="5">
    <source>
        <dbReference type="EMBL" id="MDS9467344.1"/>
    </source>
</evidence>
<dbReference type="EMBL" id="JAVQLW010000001">
    <property type="protein sequence ID" value="MDS9467344.1"/>
    <property type="molecule type" value="Genomic_DNA"/>
</dbReference>
<dbReference type="InterPro" id="IPR023562">
    <property type="entry name" value="ClpP/TepA"/>
</dbReference>
<dbReference type="CDD" id="cd07016">
    <property type="entry name" value="S14_ClpP_1"/>
    <property type="match status" value="1"/>
</dbReference>
<comment type="caution">
    <text evidence="5">The sequence shown here is derived from an EMBL/GenBank/DDBJ whole genome shotgun (WGS) entry which is preliminary data.</text>
</comment>
<protein>
    <submittedName>
        <fullName evidence="5">Clp protease ClpP</fullName>
        <ecNumber evidence="5">3.4.21.92</ecNumber>
    </submittedName>
</protein>
<dbReference type="Pfam" id="PF00574">
    <property type="entry name" value="CLP_protease"/>
    <property type="match status" value="1"/>
</dbReference>
<dbReference type="GO" id="GO:0006508">
    <property type="term" value="P:proteolysis"/>
    <property type="evidence" value="ECO:0007669"/>
    <property type="project" value="UniProtKB-KW"/>
</dbReference>
<evidence type="ECO:0000313" key="6">
    <source>
        <dbReference type="Proteomes" id="UP001269144"/>
    </source>
</evidence>
<evidence type="ECO:0000256" key="2">
    <source>
        <dbReference type="ARBA" id="ARBA00022801"/>
    </source>
</evidence>
<dbReference type="EC" id="3.4.21.92" evidence="5"/>
<reference evidence="6" key="1">
    <citation type="submission" date="2023-07" db="EMBL/GenBank/DDBJ databases">
        <title>Paracoccus sp. MBLB3053 whole genome sequence.</title>
        <authorList>
            <person name="Hwang C.Y."/>
            <person name="Cho E.-S."/>
            <person name="Seo M.-J."/>
        </authorList>
    </citation>
    <scope>NUCLEOTIDE SEQUENCE [LARGE SCALE GENOMIC DNA]</scope>
    <source>
        <strain evidence="6">MBLB3053</strain>
    </source>
</reference>
<dbReference type="PANTHER" id="PTHR10381">
    <property type="entry name" value="ATP-DEPENDENT CLP PROTEASE PROTEOLYTIC SUBUNIT"/>
    <property type="match status" value="1"/>
</dbReference>
<name>A0ABU2HSR1_9RHOB</name>
<dbReference type="Gene3D" id="3.90.226.10">
    <property type="entry name" value="2-enoyl-CoA Hydratase, Chain A, domain 1"/>
    <property type="match status" value="1"/>
</dbReference>
<sequence length="683" mass="72738">MNELRLYGTVGSSFWDEEYFTARQVREQLDAMSGPLTVRVNSGGGIATEGQAIYTALRAYEGDVHVIVEGVAASAASLIAMAGDTITMTLGAIMMIHDPASWYVEGRGTEEDHLQAAAGLGVIANAYAGIYARRAGIKIDEARAIMKAETYYDGAAAVAAGFATATDEESDELAPAAFDYRIYGHAPQQLLAVAGAIQRERPVSAVMAMMARAATPTAIKGDHIMAKPKVTAVTAAEEGDQDGREEMETQTEDETTASATNPGSEDEKEDGDDAAQAALGADAVAILHMCERKGVGVGSALEMIGRGLTCAQAAAELQGTQMTINNHAPRTRILRDERDTVRMGMTGAIIAQLQGQREVTGPASAYMGMSIVEMASASIGHRGSMRSWGEKEQVMMQAMHTTSDFPAIFENALNKQLLEKYQLAAPTYRQISRKRNFRDFRPMPLVRTGDFPTLKPINEAGEIKWGTFGEGREQAVISSYGVGVSISRQMMINDELGAIDEVLSNYGMTVALFEESTFYAFALAATMADGNAIFHATHGNLGSGGAASAINTAAVAAGRAAMRKQKSVDGNTLNIVPNILLVGPDKETEAEMFVAAITPTATANVNPFSGRLTPVVTAEISGNAWYLLSSANPCWVHGYLEGSEAPRLRTEEPFGRQGLSMTLEHDFGMGAADYRGGYKNNGA</sequence>
<feature type="compositionally biased region" description="Acidic residues" evidence="4">
    <location>
        <begin position="264"/>
        <end position="273"/>
    </location>
</feature>
<evidence type="ECO:0000256" key="4">
    <source>
        <dbReference type="SAM" id="MobiDB-lite"/>
    </source>
</evidence>
<keyword evidence="1 5" id="KW-0645">Protease</keyword>
<dbReference type="RefSeq" id="WP_311159523.1">
    <property type="nucleotide sequence ID" value="NZ_JAVQLW010000001.1"/>
</dbReference>
<keyword evidence="2 5" id="KW-0378">Hydrolase</keyword>
<dbReference type="PANTHER" id="PTHR10381:SF70">
    <property type="entry name" value="ATP-DEPENDENT CLP PROTEASE PROTEOLYTIC SUBUNIT"/>
    <property type="match status" value="1"/>
</dbReference>
<evidence type="ECO:0000256" key="1">
    <source>
        <dbReference type="ARBA" id="ARBA00022670"/>
    </source>
</evidence>
<accession>A0ABU2HSR1</accession>
<dbReference type="SUPFAM" id="SSF52096">
    <property type="entry name" value="ClpP/crotonase"/>
    <property type="match status" value="1"/>
</dbReference>
<gene>
    <name evidence="5" type="ORF">RGQ15_07120</name>
</gene>
<feature type="region of interest" description="Disordered" evidence="4">
    <location>
        <begin position="233"/>
        <end position="274"/>
    </location>
</feature>
<proteinExistence type="predicted"/>
<organism evidence="5 6">
    <name type="scientific">Paracoccus aurantius</name>
    <dbReference type="NCBI Taxonomy" id="3073814"/>
    <lineage>
        <taxon>Bacteria</taxon>
        <taxon>Pseudomonadati</taxon>
        <taxon>Pseudomonadota</taxon>
        <taxon>Alphaproteobacteria</taxon>
        <taxon>Rhodobacterales</taxon>
        <taxon>Paracoccaceae</taxon>
        <taxon>Paracoccus</taxon>
    </lineage>
</organism>
<dbReference type="Proteomes" id="UP001269144">
    <property type="component" value="Unassembled WGS sequence"/>
</dbReference>